<feature type="DNA-binding region" description="H-T-H motif" evidence="2">
    <location>
        <begin position="38"/>
        <end position="57"/>
    </location>
</feature>
<dbReference type="InterPro" id="IPR001647">
    <property type="entry name" value="HTH_TetR"/>
</dbReference>
<reference evidence="4 5" key="1">
    <citation type="submission" date="2016-01" db="EMBL/GenBank/DDBJ databases">
        <title>The new phylogeny of the genus Mycobacterium.</title>
        <authorList>
            <person name="Tarcisio F."/>
            <person name="Conor M."/>
            <person name="Antonella G."/>
            <person name="Elisabetta G."/>
            <person name="Giulia F.S."/>
            <person name="Sara T."/>
            <person name="Anna F."/>
            <person name="Clotilde B."/>
            <person name="Roberto B."/>
            <person name="Veronica D.S."/>
            <person name="Fabio R."/>
            <person name="Monica P."/>
            <person name="Olivier J."/>
            <person name="Enrico T."/>
            <person name="Nicola S."/>
        </authorList>
    </citation>
    <scope>NUCLEOTIDE SEQUENCE [LARGE SCALE GENOMIC DNA]</scope>
    <source>
        <strain evidence="4 5">DSM 44616</strain>
    </source>
</reference>
<dbReference type="AlphaFoldDB" id="A0AAJ3NRB4"/>
<dbReference type="PANTHER" id="PTHR30055:SF235">
    <property type="entry name" value="TRANSCRIPTIONAL REGULATORY PROTEIN"/>
    <property type="match status" value="1"/>
</dbReference>
<dbReference type="SUPFAM" id="SSF46689">
    <property type="entry name" value="Homeodomain-like"/>
    <property type="match status" value="1"/>
</dbReference>
<sequence>MTSASTARRIGAPDAKNRGLLLDAAERLMLDEGYAAVTSRRLANKAGLKPQLVHYYFRTMDELFLEVFRRRAEEGLRVQARALQSPQPLWALWRFGTDPGFTRISMEFMALANHRKEMGAEIAYYAERFREQQREAVTAALQRYGSATEQGGGDVPPVVWTVLMTSLSRMLVLEQAIGMSAGHAETMELVESYLRRLEGEPQPSTNMPAAWVVHQLRSEQSAPFGPTLETTTFPSTDRSH</sequence>
<keyword evidence="5" id="KW-1185">Reference proteome</keyword>
<dbReference type="PANTHER" id="PTHR30055">
    <property type="entry name" value="HTH-TYPE TRANSCRIPTIONAL REGULATOR RUTR"/>
    <property type="match status" value="1"/>
</dbReference>
<dbReference type="Gene3D" id="1.10.357.10">
    <property type="entry name" value="Tetracycline Repressor, domain 2"/>
    <property type="match status" value="1"/>
</dbReference>
<dbReference type="EMBL" id="LQPR01000028">
    <property type="protein sequence ID" value="ORW71785.1"/>
    <property type="molecule type" value="Genomic_DNA"/>
</dbReference>
<comment type="caution">
    <text evidence="4">The sequence shown here is derived from an EMBL/GenBank/DDBJ whole genome shotgun (WGS) entry which is preliminary data.</text>
</comment>
<name>A0AAJ3NRB4_9MYCO</name>
<dbReference type="GO" id="GO:0003700">
    <property type="term" value="F:DNA-binding transcription factor activity"/>
    <property type="evidence" value="ECO:0007669"/>
    <property type="project" value="TreeGrafter"/>
</dbReference>
<feature type="domain" description="HTH tetR-type" evidence="3">
    <location>
        <begin position="15"/>
        <end position="75"/>
    </location>
</feature>
<evidence type="ECO:0000259" key="3">
    <source>
        <dbReference type="PROSITE" id="PS50977"/>
    </source>
</evidence>
<dbReference type="InterPro" id="IPR050109">
    <property type="entry name" value="HTH-type_TetR-like_transc_reg"/>
</dbReference>
<evidence type="ECO:0000256" key="1">
    <source>
        <dbReference type="ARBA" id="ARBA00023125"/>
    </source>
</evidence>
<dbReference type="Proteomes" id="UP000193387">
    <property type="component" value="Unassembled WGS sequence"/>
</dbReference>
<gene>
    <name evidence="4" type="ORF">AWC23_13605</name>
</gene>
<evidence type="ECO:0000256" key="2">
    <source>
        <dbReference type="PROSITE-ProRule" id="PRU00335"/>
    </source>
</evidence>
<evidence type="ECO:0000313" key="5">
    <source>
        <dbReference type="Proteomes" id="UP000193387"/>
    </source>
</evidence>
<dbReference type="GO" id="GO:0000976">
    <property type="term" value="F:transcription cis-regulatory region binding"/>
    <property type="evidence" value="ECO:0007669"/>
    <property type="project" value="TreeGrafter"/>
</dbReference>
<dbReference type="Pfam" id="PF00440">
    <property type="entry name" value="TetR_N"/>
    <property type="match status" value="1"/>
</dbReference>
<dbReference type="PRINTS" id="PR00455">
    <property type="entry name" value="HTHTETR"/>
</dbReference>
<organism evidence="4 5">
    <name type="scientific">Mycobacterium saskatchewanense</name>
    <dbReference type="NCBI Taxonomy" id="220927"/>
    <lineage>
        <taxon>Bacteria</taxon>
        <taxon>Bacillati</taxon>
        <taxon>Actinomycetota</taxon>
        <taxon>Actinomycetes</taxon>
        <taxon>Mycobacteriales</taxon>
        <taxon>Mycobacteriaceae</taxon>
        <taxon>Mycobacterium</taxon>
        <taxon>Mycobacterium simiae complex</taxon>
    </lineage>
</organism>
<keyword evidence="1 2" id="KW-0238">DNA-binding</keyword>
<dbReference type="RefSeq" id="WP_085255863.1">
    <property type="nucleotide sequence ID" value="NZ_AP022573.1"/>
</dbReference>
<evidence type="ECO:0000313" key="4">
    <source>
        <dbReference type="EMBL" id="ORW71785.1"/>
    </source>
</evidence>
<dbReference type="InterPro" id="IPR009057">
    <property type="entry name" value="Homeodomain-like_sf"/>
</dbReference>
<protein>
    <submittedName>
        <fullName evidence="4">TetR family transcriptional regulator</fullName>
    </submittedName>
</protein>
<dbReference type="PROSITE" id="PS50977">
    <property type="entry name" value="HTH_TETR_2"/>
    <property type="match status" value="1"/>
</dbReference>
<proteinExistence type="predicted"/>
<accession>A0AAJ3NRB4</accession>